<dbReference type="InterPro" id="IPR011333">
    <property type="entry name" value="SKP1/BTB/POZ_sf"/>
</dbReference>
<protein>
    <recommendedName>
        <fullName evidence="3">BTB domain-containing protein</fullName>
    </recommendedName>
</protein>
<dbReference type="SUPFAM" id="SSF54695">
    <property type="entry name" value="POZ domain"/>
    <property type="match status" value="1"/>
</dbReference>
<dbReference type="GO" id="GO:0005737">
    <property type="term" value="C:cytoplasm"/>
    <property type="evidence" value="ECO:0007669"/>
    <property type="project" value="TreeGrafter"/>
</dbReference>
<dbReference type="Proteomes" id="UP000663853">
    <property type="component" value="Unassembled WGS sequence"/>
</dbReference>
<dbReference type="PANTHER" id="PTHR46231:SF1">
    <property type="entry name" value="ANKYRIN REPEAT AND BTB_POZ DOMAIN-CONTAINING PROTEIN 1"/>
    <property type="match status" value="1"/>
</dbReference>
<dbReference type="PROSITE" id="PS50097">
    <property type="entry name" value="BTB"/>
    <property type="match status" value="1"/>
</dbReference>
<gene>
    <name evidence="4" type="ORF">RDB_LOCUS115855</name>
</gene>
<dbReference type="GO" id="GO:0000151">
    <property type="term" value="C:ubiquitin ligase complex"/>
    <property type="evidence" value="ECO:0007669"/>
    <property type="project" value="TreeGrafter"/>
</dbReference>
<dbReference type="CDD" id="cd18186">
    <property type="entry name" value="BTB_POZ_ZBTB_KLHL-like"/>
    <property type="match status" value="1"/>
</dbReference>
<evidence type="ECO:0000259" key="3">
    <source>
        <dbReference type="PROSITE" id="PS50097"/>
    </source>
</evidence>
<dbReference type="AlphaFoldDB" id="A0A8H3H7E8"/>
<dbReference type="Pfam" id="PF00651">
    <property type="entry name" value="BTB"/>
    <property type="match status" value="1"/>
</dbReference>
<sequence length="336" mass="37994">MHSVSHHNYNIMRVPRPPTCHIKGPDVRCRSKGFFFWMDGDTFFEVEGVIFRLHKAFLALKSEWFAALFDSSARNDPSNPMIVEGESEQQPICLSGIKREEFEYLLGAMYHEDLASSSPMPKDTLLAIFRLADMWLLDEIRAATLKRLHPHFSSSTPLVQIEKLRFATRYNVPSWATEACMSLATRPASLLSSETAELGPILTVSLMSARESIMRHRMRIAFGPESRWQCSGGEASRSRGCARQVLVSFRSALMAEVDQERCLFVAEGETISLDLTVSFQDAWNEIMAKLRIKNRSKYPGLCDTCTKSFGGGNNSGAMAWLDYQSDVEIVQREMKL</sequence>
<keyword evidence="2" id="KW-0040">ANK repeat</keyword>
<evidence type="ECO:0000256" key="2">
    <source>
        <dbReference type="ARBA" id="ARBA00023043"/>
    </source>
</evidence>
<dbReference type="EMBL" id="CAJMXA010003565">
    <property type="protein sequence ID" value="CAE6503287.1"/>
    <property type="molecule type" value="Genomic_DNA"/>
</dbReference>
<accession>A0A8H3H7E8</accession>
<proteinExistence type="predicted"/>
<evidence type="ECO:0000256" key="1">
    <source>
        <dbReference type="ARBA" id="ARBA00022737"/>
    </source>
</evidence>
<feature type="domain" description="BTB" evidence="3">
    <location>
        <begin position="40"/>
        <end position="118"/>
    </location>
</feature>
<dbReference type="Gene3D" id="3.30.710.10">
    <property type="entry name" value="Potassium Channel Kv1.1, Chain A"/>
    <property type="match status" value="1"/>
</dbReference>
<name>A0A8H3H7E8_9AGAM</name>
<dbReference type="InterPro" id="IPR000210">
    <property type="entry name" value="BTB/POZ_dom"/>
</dbReference>
<reference evidence="4" key="1">
    <citation type="submission" date="2021-01" db="EMBL/GenBank/DDBJ databases">
        <authorList>
            <person name="Kaushik A."/>
        </authorList>
    </citation>
    <scope>NUCLEOTIDE SEQUENCE</scope>
    <source>
        <strain evidence="4">AG6-10EEA</strain>
    </source>
</reference>
<comment type="caution">
    <text evidence="4">The sequence shown here is derived from an EMBL/GenBank/DDBJ whole genome shotgun (WGS) entry which is preliminary data.</text>
</comment>
<keyword evidence="1" id="KW-0677">Repeat</keyword>
<organism evidence="4 5">
    <name type="scientific">Rhizoctonia solani</name>
    <dbReference type="NCBI Taxonomy" id="456999"/>
    <lineage>
        <taxon>Eukaryota</taxon>
        <taxon>Fungi</taxon>
        <taxon>Dikarya</taxon>
        <taxon>Basidiomycota</taxon>
        <taxon>Agaricomycotina</taxon>
        <taxon>Agaricomycetes</taxon>
        <taxon>Cantharellales</taxon>
        <taxon>Ceratobasidiaceae</taxon>
        <taxon>Rhizoctonia</taxon>
    </lineage>
</organism>
<dbReference type="SMART" id="SM00225">
    <property type="entry name" value="BTB"/>
    <property type="match status" value="1"/>
</dbReference>
<dbReference type="PANTHER" id="PTHR46231">
    <property type="entry name" value="ANKYRIN REPEAT AND BTB/POZ DOMAIN-CONTAINING PROTEIN 1"/>
    <property type="match status" value="1"/>
</dbReference>
<evidence type="ECO:0000313" key="4">
    <source>
        <dbReference type="EMBL" id="CAE6503287.1"/>
    </source>
</evidence>
<evidence type="ECO:0000313" key="5">
    <source>
        <dbReference type="Proteomes" id="UP000663853"/>
    </source>
</evidence>
<dbReference type="InterPro" id="IPR044515">
    <property type="entry name" value="ABTB1"/>
</dbReference>